<sequence>MFEYLGLPLRLLPKRPYVVPLCQEFSHCWVCSPALRSPSGASASEYKDNSEVDPVDVELGELSEADGPTHLAGVFGRYRRYPVLGEPSNEEQGTSSDESGSEGGEVVSVEAGAEVGAEVADGEEESSEDEDNKEEGGEEESGEEEGDESRDSDDEEEDGSGED</sequence>
<feature type="region of interest" description="Disordered" evidence="1">
    <location>
        <begin position="83"/>
        <end position="163"/>
    </location>
</feature>
<evidence type="ECO:0000313" key="3">
    <source>
        <dbReference type="Proteomes" id="UP000308730"/>
    </source>
</evidence>
<proteinExistence type="predicted"/>
<protein>
    <submittedName>
        <fullName evidence="2">Uncharacterized protein</fullName>
    </submittedName>
</protein>
<dbReference type="Proteomes" id="UP000308730">
    <property type="component" value="Unassembled WGS sequence"/>
</dbReference>
<feature type="compositionally biased region" description="Low complexity" evidence="1">
    <location>
        <begin position="90"/>
        <end position="119"/>
    </location>
</feature>
<name>A0A4S4M6Y7_9APHY</name>
<feature type="compositionally biased region" description="Acidic residues" evidence="1">
    <location>
        <begin position="120"/>
        <end position="163"/>
    </location>
</feature>
<evidence type="ECO:0000313" key="2">
    <source>
        <dbReference type="EMBL" id="THH21056.1"/>
    </source>
</evidence>
<reference evidence="2 3" key="1">
    <citation type="submission" date="2019-02" db="EMBL/GenBank/DDBJ databases">
        <title>Genome sequencing of the rare red list fungi Antrodiella citrinella (Flaviporus citrinellus).</title>
        <authorList>
            <person name="Buettner E."/>
            <person name="Kellner H."/>
        </authorList>
    </citation>
    <scope>NUCLEOTIDE SEQUENCE [LARGE SCALE GENOMIC DNA]</scope>
    <source>
        <strain evidence="2 3">DSM 108506</strain>
    </source>
</reference>
<keyword evidence="3" id="KW-1185">Reference proteome</keyword>
<comment type="caution">
    <text evidence="2">The sequence shown here is derived from an EMBL/GenBank/DDBJ whole genome shotgun (WGS) entry which is preliminary data.</text>
</comment>
<evidence type="ECO:0000256" key="1">
    <source>
        <dbReference type="SAM" id="MobiDB-lite"/>
    </source>
</evidence>
<organism evidence="2 3">
    <name type="scientific">Antrodiella citrinella</name>
    <dbReference type="NCBI Taxonomy" id="2447956"/>
    <lineage>
        <taxon>Eukaryota</taxon>
        <taxon>Fungi</taxon>
        <taxon>Dikarya</taxon>
        <taxon>Basidiomycota</taxon>
        <taxon>Agaricomycotina</taxon>
        <taxon>Agaricomycetes</taxon>
        <taxon>Polyporales</taxon>
        <taxon>Steccherinaceae</taxon>
        <taxon>Antrodiella</taxon>
    </lineage>
</organism>
<dbReference type="EMBL" id="SGPM01000466">
    <property type="protein sequence ID" value="THH21056.1"/>
    <property type="molecule type" value="Genomic_DNA"/>
</dbReference>
<gene>
    <name evidence="2" type="ORF">EUX98_g8462</name>
</gene>
<accession>A0A4S4M6Y7</accession>
<dbReference type="AlphaFoldDB" id="A0A4S4M6Y7"/>